<keyword evidence="2" id="KW-1185">Reference proteome</keyword>
<dbReference type="Proteomes" id="UP000588098">
    <property type="component" value="Unassembled WGS sequence"/>
</dbReference>
<proteinExistence type="predicted"/>
<dbReference type="AlphaFoldDB" id="A0A7W9V2Y6"/>
<evidence type="ECO:0000313" key="2">
    <source>
        <dbReference type="Proteomes" id="UP000588098"/>
    </source>
</evidence>
<evidence type="ECO:0000313" key="1">
    <source>
        <dbReference type="EMBL" id="MBB5939781.1"/>
    </source>
</evidence>
<protein>
    <submittedName>
        <fullName evidence="1">Uncharacterized protein</fullName>
    </submittedName>
</protein>
<accession>A0A7W9V2Y6</accession>
<comment type="caution">
    <text evidence="1">The sequence shown here is derived from an EMBL/GenBank/DDBJ whole genome shotgun (WGS) entry which is preliminary data.</text>
</comment>
<organism evidence="1 2">
    <name type="scientific">Streptomyces zagrosensis</name>
    <dbReference type="NCBI Taxonomy" id="1042984"/>
    <lineage>
        <taxon>Bacteria</taxon>
        <taxon>Bacillati</taxon>
        <taxon>Actinomycetota</taxon>
        <taxon>Actinomycetes</taxon>
        <taxon>Kitasatosporales</taxon>
        <taxon>Streptomycetaceae</taxon>
        <taxon>Streptomyces</taxon>
    </lineage>
</organism>
<dbReference type="EMBL" id="JACHJL010000027">
    <property type="protein sequence ID" value="MBB5939781.1"/>
    <property type="molecule type" value="Genomic_DNA"/>
</dbReference>
<gene>
    <name evidence="1" type="ORF">FHS42_006877</name>
</gene>
<reference evidence="1 2" key="1">
    <citation type="submission" date="2020-08" db="EMBL/GenBank/DDBJ databases">
        <title>Genomic Encyclopedia of Type Strains, Phase III (KMG-III): the genomes of soil and plant-associated and newly described type strains.</title>
        <authorList>
            <person name="Whitman W."/>
        </authorList>
    </citation>
    <scope>NUCLEOTIDE SEQUENCE [LARGE SCALE GENOMIC DNA]</scope>
    <source>
        <strain evidence="1 2">CECT 8305</strain>
    </source>
</reference>
<sequence>MALETDVVVLWGEFFQAVAASSQGTPARCTPVRKCEPGGVAPEEALLHLHAFPGRPMNQEKDSVVSIQKSAALKALGDIAPKISHSRYVCGVPHRIFGRVPTML</sequence>
<name>A0A7W9V2Y6_9ACTN</name>